<dbReference type="Gene3D" id="1.20.1260.20">
    <property type="entry name" value="PPE superfamily"/>
    <property type="match status" value="1"/>
</dbReference>
<dbReference type="OrthoDB" id="4760568at2"/>
<dbReference type="SUPFAM" id="SSF140459">
    <property type="entry name" value="PE/PPE dimer-like"/>
    <property type="match status" value="1"/>
</dbReference>
<evidence type="ECO:0000313" key="5">
    <source>
        <dbReference type="Proteomes" id="UP000011666"/>
    </source>
</evidence>
<dbReference type="Proteomes" id="UP000011666">
    <property type="component" value="Unassembled WGS sequence"/>
</dbReference>
<feature type="domain" description="PPE" evidence="3">
    <location>
        <begin position="9"/>
        <end position="166"/>
    </location>
</feature>
<dbReference type="InterPro" id="IPR038332">
    <property type="entry name" value="PPE_sf"/>
</dbReference>
<gene>
    <name evidence="4" type="ORF">GS4_01_00070</name>
</gene>
<dbReference type="eggNOG" id="COG5651">
    <property type="taxonomic scope" value="Bacteria"/>
</dbReference>
<dbReference type="EMBL" id="BANX01000001">
    <property type="protein sequence ID" value="GAC66206.1"/>
    <property type="molecule type" value="Genomic_DNA"/>
</dbReference>
<dbReference type="RefSeq" id="WP_007616195.1">
    <property type="nucleotide sequence ID" value="NZ_BANX01000001.1"/>
</dbReference>
<comment type="caution">
    <text evidence="4">The sequence shown here is derived from an EMBL/GenBank/DDBJ whole genome shotgun (WGS) entry which is preliminary data.</text>
</comment>
<evidence type="ECO:0000259" key="3">
    <source>
        <dbReference type="Pfam" id="PF00823"/>
    </source>
</evidence>
<sequence length="351" mass="35175">MTGFTGVVWDARTTERLAADLAAGAGPAPLAEAGAAWAGLGRELAAAGVEYSAILARLATSWESVHASAAFEKLTRLAPWFGEIAAEAGRNAARSESQAAAITVARLSMPNIAEVDLAEKMREIATAASAVAPALGGAAAHVERAIHEQQARASRVMQTYESATEPVGTPWGTGLAAPNLVSGHALSVEQAAREAAARAAVAPTPSPTPAVSPAIGPMWAGSYTQAAEKTRYAPTMVAGAAPAAVVPGPTPVAAPAATGAVPPPMPMHGVVAANERTVQVKMAGAADESAPAPTESLAGESLSDDEPRTWADIAVAATPVADHAVTPVADQPPTSPYVTETLSLGSSGGGR</sequence>
<evidence type="ECO:0000256" key="1">
    <source>
        <dbReference type="ARBA" id="ARBA00010652"/>
    </source>
</evidence>
<accession>M0QD06</accession>
<dbReference type="STRING" id="1223545.GS4_01_00070"/>
<keyword evidence="5" id="KW-1185">Reference proteome</keyword>
<dbReference type="Pfam" id="PF00823">
    <property type="entry name" value="PPE"/>
    <property type="match status" value="1"/>
</dbReference>
<comment type="similarity">
    <text evidence="1">Belongs to the mycobacterial PPE family.</text>
</comment>
<dbReference type="AlphaFoldDB" id="M0QD06"/>
<name>M0QD06_9ACTN</name>
<reference evidence="4 5" key="1">
    <citation type="submission" date="2013-01" db="EMBL/GenBank/DDBJ databases">
        <title>Whole genome shotgun sequence of Gordonia soli NBRC 108243.</title>
        <authorList>
            <person name="Isaki-Nakamura S."/>
            <person name="Hosoyama A."/>
            <person name="Tsuchikane K."/>
            <person name="Ando Y."/>
            <person name="Baba S."/>
            <person name="Ohji S."/>
            <person name="Hamada M."/>
            <person name="Tamura T."/>
            <person name="Yamazoe A."/>
            <person name="Yamazaki S."/>
            <person name="Fujita N."/>
        </authorList>
    </citation>
    <scope>NUCLEOTIDE SEQUENCE [LARGE SCALE GENOMIC DNA]</scope>
    <source>
        <strain evidence="4 5">NBRC 108243</strain>
    </source>
</reference>
<feature type="region of interest" description="Disordered" evidence="2">
    <location>
        <begin position="283"/>
        <end position="308"/>
    </location>
</feature>
<proteinExistence type="inferred from homology"/>
<organism evidence="4 5">
    <name type="scientific">Gordonia soli NBRC 108243</name>
    <dbReference type="NCBI Taxonomy" id="1223545"/>
    <lineage>
        <taxon>Bacteria</taxon>
        <taxon>Bacillati</taxon>
        <taxon>Actinomycetota</taxon>
        <taxon>Actinomycetes</taxon>
        <taxon>Mycobacteriales</taxon>
        <taxon>Gordoniaceae</taxon>
        <taxon>Gordonia</taxon>
    </lineage>
</organism>
<evidence type="ECO:0000313" key="4">
    <source>
        <dbReference type="EMBL" id="GAC66206.1"/>
    </source>
</evidence>
<feature type="region of interest" description="Disordered" evidence="2">
    <location>
        <begin position="324"/>
        <end position="351"/>
    </location>
</feature>
<dbReference type="InterPro" id="IPR000030">
    <property type="entry name" value="PPE_dom"/>
</dbReference>
<protein>
    <recommendedName>
        <fullName evidence="3">PPE domain-containing protein</fullName>
    </recommendedName>
</protein>
<evidence type="ECO:0000256" key="2">
    <source>
        <dbReference type="SAM" id="MobiDB-lite"/>
    </source>
</evidence>